<comment type="similarity">
    <text evidence="1">Belongs to the WD repeat WDR48 family.</text>
</comment>
<dbReference type="PROSITE" id="PS00678">
    <property type="entry name" value="WD_REPEATS_1"/>
    <property type="match status" value="1"/>
</dbReference>
<dbReference type="PANTHER" id="PTHR19862">
    <property type="entry name" value="WD REPEAT-CONTAINING PROTEIN 48"/>
    <property type="match status" value="1"/>
</dbReference>
<feature type="repeat" description="WD" evidence="4">
    <location>
        <begin position="226"/>
        <end position="262"/>
    </location>
</feature>
<feature type="compositionally biased region" description="Low complexity" evidence="5">
    <location>
        <begin position="577"/>
        <end position="590"/>
    </location>
</feature>
<evidence type="ECO:0000256" key="3">
    <source>
        <dbReference type="ARBA" id="ARBA00022737"/>
    </source>
</evidence>
<dbReference type="InterPro" id="IPR051246">
    <property type="entry name" value="WDR48"/>
</dbReference>
<dbReference type="InterPro" id="IPR036322">
    <property type="entry name" value="WD40_repeat_dom_sf"/>
</dbReference>
<dbReference type="InterPro" id="IPR021772">
    <property type="entry name" value="WDR48/Bun107"/>
</dbReference>
<feature type="repeat" description="WD" evidence="4">
    <location>
        <begin position="80"/>
        <end position="109"/>
    </location>
</feature>
<dbReference type="OrthoDB" id="2421129at2759"/>
<feature type="repeat" description="WD" evidence="4">
    <location>
        <begin position="263"/>
        <end position="304"/>
    </location>
</feature>
<dbReference type="PANTHER" id="PTHR19862:SF14">
    <property type="entry name" value="WD REPEAT-CONTAINING PROTEIN 48"/>
    <property type="match status" value="1"/>
</dbReference>
<evidence type="ECO:0000256" key="4">
    <source>
        <dbReference type="PROSITE-ProRule" id="PRU00221"/>
    </source>
</evidence>
<evidence type="ECO:0000256" key="5">
    <source>
        <dbReference type="SAM" id="MobiDB-lite"/>
    </source>
</evidence>
<comment type="caution">
    <text evidence="6">The sequence shown here is derived from an EMBL/GenBank/DDBJ whole genome shotgun (WGS) entry which is preliminary data.</text>
</comment>
<dbReference type="Pfam" id="PF00400">
    <property type="entry name" value="WD40"/>
    <property type="match status" value="6"/>
</dbReference>
<dbReference type="PRINTS" id="PR00320">
    <property type="entry name" value="GPROTEINBRPT"/>
</dbReference>
<keyword evidence="7" id="KW-1185">Reference proteome</keyword>
<keyword evidence="3" id="KW-0677">Repeat</keyword>
<dbReference type="Gene3D" id="2.130.10.10">
    <property type="entry name" value="YVTN repeat-like/Quinoprotein amine dehydrogenase"/>
    <property type="match status" value="2"/>
</dbReference>
<accession>A0A250WXL1</accession>
<name>A0A250WXL1_9CHLO</name>
<dbReference type="GO" id="GO:0043130">
    <property type="term" value="F:ubiquitin binding"/>
    <property type="evidence" value="ECO:0007669"/>
    <property type="project" value="TreeGrafter"/>
</dbReference>
<dbReference type="CDD" id="cd00200">
    <property type="entry name" value="WD40"/>
    <property type="match status" value="1"/>
</dbReference>
<dbReference type="Proteomes" id="UP000232323">
    <property type="component" value="Unassembled WGS sequence"/>
</dbReference>
<reference evidence="6 7" key="1">
    <citation type="submission" date="2017-08" db="EMBL/GenBank/DDBJ databases">
        <title>Acidophilic green algal genome provides insights into adaptation to an acidic environment.</title>
        <authorList>
            <person name="Hirooka S."/>
            <person name="Hirose Y."/>
            <person name="Kanesaki Y."/>
            <person name="Higuchi S."/>
            <person name="Fujiwara T."/>
            <person name="Onuma R."/>
            <person name="Era A."/>
            <person name="Ohbayashi R."/>
            <person name="Uzuka A."/>
            <person name="Nozaki H."/>
            <person name="Yoshikawa H."/>
            <person name="Miyagishima S.Y."/>
        </authorList>
    </citation>
    <scope>NUCLEOTIDE SEQUENCE [LARGE SCALE GENOMIC DNA]</scope>
    <source>
        <strain evidence="6 7">NIES-2499</strain>
    </source>
</reference>
<dbReference type="GO" id="GO:0000724">
    <property type="term" value="P:double-strand break repair via homologous recombination"/>
    <property type="evidence" value="ECO:0007669"/>
    <property type="project" value="TreeGrafter"/>
</dbReference>
<dbReference type="Pfam" id="PF11816">
    <property type="entry name" value="DUF3337"/>
    <property type="match status" value="1"/>
</dbReference>
<dbReference type="SUPFAM" id="SSF50978">
    <property type="entry name" value="WD40 repeat-like"/>
    <property type="match status" value="1"/>
</dbReference>
<evidence type="ECO:0000313" key="6">
    <source>
        <dbReference type="EMBL" id="GAX75270.1"/>
    </source>
</evidence>
<feature type="repeat" description="WD" evidence="4">
    <location>
        <begin position="121"/>
        <end position="162"/>
    </location>
</feature>
<feature type="compositionally biased region" description="Polar residues" evidence="5">
    <location>
        <begin position="205"/>
        <end position="216"/>
    </location>
</feature>
<keyword evidence="2 4" id="KW-0853">WD repeat</keyword>
<dbReference type="SMART" id="SM00320">
    <property type="entry name" value="WD40"/>
    <property type="match status" value="7"/>
</dbReference>
<feature type="region of interest" description="Disordered" evidence="5">
    <location>
        <begin position="571"/>
        <end position="593"/>
    </location>
</feature>
<dbReference type="AlphaFoldDB" id="A0A250WXL1"/>
<proteinExistence type="inferred from homology"/>
<dbReference type="InterPro" id="IPR015943">
    <property type="entry name" value="WD40/YVTN_repeat-like_dom_sf"/>
</dbReference>
<gene>
    <name evidence="6" type="ORF">CEUSTIGMA_g2715.t1</name>
</gene>
<evidence type="ECO:0000313" key="7">
    <source>
        <dbReference type="Proteomes" id="UP000232323"/>
    </source>
</evidence>
<feature type="region of interest" description="Disordered" evidence="5">
    <location>
        <begin position="175"/>
        <end position="216"/>
    </location>
</feature>
<dbReference type="InterPro" id="IPR019775">
    <property type="entry name" value="WD40_repeat_CS"/>
</dbReference>
<dbReference type="EMBL" id="BEGY01000011">
    <property type="protein sequence ID" value="GAX75270.1"/>
    <property type="molecule type" value="Genomic_DNA"/>
</dbReference>
<dbReference type="InterPro" id="IPR020472">
    <property type="entry name" value="WD40_PAC1"/>
</dbReference>
<protein>
    <submittedName>
        <fullName evidence="6">Uncharacterized protein</fullName>
    </submittedName>
</protein>
<feature type="repeat" description="WD" evidence="4">
    <location>
        <begin position="36"/>
        <end position="69"/>
    </location>
</feature>
<dbReference type="InterPro" id="IPR001680">
    <property type="entry name" value="WD40_rpt"/>
</dbReference>
<dbReference type="PROSITE" id="PS50294">
    <property type="entry name" value="WD_REPEATS_REGION"/>
    <property type="match status" value="3"/>
</dbReference>
<organism evidence="6 7">
    <name type="scientific">Chlamydomonas eustigma</name>
    <dbReference type="NCBI Taxonomy" id="1157962"/>
    <lineage>
        <taxon>Eukaryota</taxon>
        <taxon>Viridiplantae</taxon>
        <taxon>Chlorophyta</taxon>
        <taxon>core chlorophytes</taxon>
        <taxon>Chlorophyceae</taxon>
        <taxon>CS clade</taxon>
        <taxon>Chlamydomonadales</taxon>
        <taxon>Chlamydomonadaceae</taxon>
        <taxon>Chlamydomonas</taxon>
    </lineage>
</organism>
<dbReference type="STRING" id="1157962.A0A250WXL1"/>
<dbReference type="PROSITE" id="PS50082">
    <property type="entry name" value="WD_REPEATS_2"/>
    <property type="match status" value="5"/>
</dbReference>
<evidence type="ECO:0000256" key="1">
    <source>
        <dbReference type="ARBA" id="ARBA00006917"/>
    </source>
</evidence>
<sequence length="832" mass="90619">MDRRDMYSGVAMMNSTQQKIRKDRKLSIVLRQAECDTKHCSGVESVLLVPGYKILFTASRDSTIKRWNVAGPQPWWEASFDGHTDWVNDIVLYNDILMSCSNDKTVKIWRGTSQGNVLSTLTHHTDYVTSLASTTNSNLVASAGLGGELFLFDIETTSTIKKLYPKDCTTVIPTRKGGGYNQQRSPGGMDIQEGMDEDGSGRGSGTHSVGLSMGSTRISRGELKKSSIFSLAMSASGNVLAAGGADHIVRLWDPRSGDKVGKLRGHTDTVRALALNENGTRALTGGSDGTVKLWDVGLMRCVQTYSIHTESVWSLLPTEGFSSVYSGGRDGAVYCTNLSTRSADLVALERRPVLGMVLDGGDGSLWVCTEGSSVSKWPAAGSRAQARESSRHTPDLDRAVAASPGVNLARMSPGLRMRQHSMEVRRQSTPVAKPLMSIPGVPAITSFKVLNDRRHILSKDSEGNVELWDVLSGGVVQSYGKVVLEEKEKELFEPRSVPSWFTLDARLGQISIWLEPPSCFLSEEYALDLGYPDAPEDQKINMGRLVLEGILAKWKYHLILEDVQRTGVQQVSNQELPSSSSANSNTPAQQGKDMCTSVVQPPFTYSEPWPKYWEQTAGFRVPPAVVCSYASGAPWRLLAPSFTGKELDPDVLPSWVVEAVIRGTNVIPKESKLAFILVPEEGSDMPTLMQSKLNAPRILQVHKVASYCLTKLQELNIHLDLKPQYLKRTAYATPLPPEALSSPPAATSDSIAMKTANSVGGNGQSNTTAGGSVISLTKGHVLELLCNGMAVPYEMSLASVKKYIWRKSDDLVFTFRVQDPHAPMPLPVLSGP</sequence>
<evidence type="ECO:0000256" key="2">
    <source>
        <dbReference type="ARBA" id="ARBA00022574"/>
    </source>
</evidence>